<dbReference type="OrthoDB" id="69560at2759"/>
<dbReference type="AlphaFoldDB" id="A0A024GTA2"/>
<organism evidence="1 2">
    <name type="scientific">Albugo candida</name>
    <dbReference type="NCBI Taxonomy" id="65357"/>
    <lineage>
        <taxon>Eukaryota</taxon>
        <taxon>Sar</taxon>
        <taxon>Stramenopiles</taxon>
        <taxon>Oomycota</taxon>
        <taxon>Peronosporomycetes</taxon>
        <taxon>Albuginales</taxon>
        <taxon>Albuginaceae</taxon>
        <taxon>Albugo</taxon>
    </lineage>
</organism>
<comment type="caution">
    <text evidence="1">The sequence shown here is derived from an EMBL/GenBank/DDBJ whole genome shotgun (WGS) entry which is preliminary data.</text>
</comment>
<accession>A0A024GTA2</accession>
<sequence>MMMYSNLVSIIKVSSRLIDTTCSNECNIWRQAPFILSDRLITVTCFMRWKRIYGCTDNHTISRMSRVLIDFHQKDRQSHLDLLTRRCRTLCFPSLSKCIGGTELAVAPFGKNQLNSKVPTKSICESTCQRLVDVSNIQRRFKTHPKIFDRPEGTNLCKTNKYVLHPTQSPLFSQFVLYSKN</sequence>
<keyword evidence="2" id="KW-1185">Reference proteome</keyword>
<dbReference type="Proteomes" id="UP000053237">
    <property type="component" value="Unassembled WGS sequence"/>
</dbReference>
<evidence type="ECO:0000313" key="2">
    <source>
        <dbReference type="Proteomes" id="UP000053237"/>
    </source>
</evidence>
<proteinExistence type="predicted"/>
<protein>
    <submittedName>
        <fullName evidence="1">Uncharacterized protein</fullName>
    </submittedName>
</protein>
<name>A0A024GTA2_9STRA</name>
<evidence type="ECO:0000313" key="1">
    <source>
        <dbReference type="EMBL" id="CCI50188.1"/>
    </source>
</evidence>
<dbReference type="EMBL" id="CAIX01000410">
    <property type="protein sequence ID" value="CCI50188.1"/>
    <property type="molecule type" value="Genomic_DNA"/>
</dbReference>
<dbReference type="InParanoid" id="A0A024GTA2"/>
<reference evidence="1 2" key="1">
    <citation type="submission" date="2012-05" db="EMBL/GenBank/DDBJ databases">
        <title>Recombination and specialization in a pathogen metapopulation.</title>
        <authorList>
            <person name="Gardiner A."/>
            <person name="Kemen E."/>
            <person name="Schultz-Larsen T."/>
            <person name="MacLean D."/>
            <person name="Van Oosterhout C."/>
            <person name="Jones J.D.G."/>
        </authorList>
    </citation>
    <scope>NUCLEOTIDE SEQUENCE [LARGE SCALE GENOMIC DNA]</scope>
    <source>
        <strain evidence="1 2">Ac Nc2</strain>
    </source>
</reference>
<gene>
    <name evidence="1" type="ORF">BN9_117390</name>
</gene>